<keyword evidence="1" id="KW-0472">Membrane</keyword>
<feature type="transmembrane region" description="Helical" evidence="1">
    <location>
        <begin position="57"/>
        <end position="79"/>
    </location>
</feature>
<organism evidence="2 3">
    <name type="scientific">Lithocarpus litseifolius</name>
    <dbReference type="NCBI Taxonomy" id="425828"/>
    <lineage>
        <taxon>Eukaryota</taxon>
        <taxon>Viridiplantae</taxon>
        <taxon>Streptophyta</taxon>
        <taxon>Embryophyta</taxon>
        <taxon>Tracheophyta</taxon>
        <taxon>Spermatophyta</taxon>
        <taxon>Magnoliopsida</taxon>
        <taxon>eudicotyledons</taxon>
        <taxon>Gunneridae</taxon>
        <taxon>Pentapetalae</taxon>
        <taxon>rosids</taxon>
        <taxon>fabids</taxon>
        <taxon>Fagales</taxon>
        <taxon>Fagaceae</taxon>
        <taxon>Lithocarpus</taxon>
    </lineage>
</organism>
<evidence type="ECO:0000313" key="2">
    <source>
        <dbReference type="EMBL" id="KAL0003513.1"/>
    </source>
</evidence>
<name>A0AAW2CYW9_9ROSI</name>
<accession>A0AAW2CYW9</accession>
<sequence length="137" mass="15516">METPWVGGFQDRRGTMGGRGFQVGVGSWVGGFQVGVGRAWSWGVGSRLWSWLAMGRVLIIVGQLTSPWVAVVTTVWVMGECRQEINVKNVELMKLEKYESVMEKEMDALRVEKLSLEQYLNILDLFMENLGISDKMR</sequence>
<dbReference type="EMBL" id="JAZDWU010000005">
    <property type="protein sequence ID" value="KAL0003513.1"/>
    <property type="molecule type" value="Genomic_DNA"/>
</dbReference>
<reference evidence="2 3" key="1">
    <citation type="submission" date="2024-01" db="EMBL/GenBank/DDBJ databases">
        <title>A telomere-to-telomere, gap-free genome of sweet tea (Lithocarpus litseifolius).</title>
        <authorList>
            <person name="Zhou J."/>
        </authorList>
    </citation>
    <scope>NUCLEOTIDE SEQUENCE [LARGE SCALE GENOMIC DNA]</scope>
    <source>
        <strain evidence="2">Zhou-2022a</strain>
        <tissue evidence="2">Leaf</tissue>
    </source>
</reference>
<keyword evidence="1" id="KW-0812">Transmembrane</keyword>
<evidence type="ECO:0000313" key="3">
    <source>
        <dbReference type="Proteomes" id="UP001459277"/>
    </source>
</evidence>
<dbReference type="Proteomes" id="UP001459277">
    <property type="component" value="Unassembled WGS sequence"/>
</dbReference>
<gene>
    <name evidence="2" type="ORF">SO802_017294</name>
</gene>
<comment type="caution">
    <text evidence="2">The sequence shown here is derived from an EMBL/GenBank/DDBJ whole genome shotgun (WGS) entry which is preliminary data.</text>
</comment>
<keyword evidence="1" id="KW-1133">Transmembrane helix</keyword>
<protein>
    <submittedName>
        <fullName evidence="2">Uncharacterized protein</fullName>
    </submittedName>
</protein>
<dbReference type="AlphaFoldDB" id="A0AAW2CYW9"/>
<keyword evidence="3" id="KW-1185">Reference proteome</keyword>
<proteinExistence type="predicted"/>
<evidence type="ECO:0000256" key="1">
    <source>
        <dbReference type="SAM" id="Phobius"/>
    </source>
</evidence>